<evidence type="ECO:0000313" key="4">
    <source>
        <dbReference type="Proteomes" id="UP000316304"/>
    </source>
</evidence>
<sequence length="899" mass="100511" precursor="true">MFYALRFLVPVAIGLTFAIPAFAHAANPIHFHVATDGSDTHAGTSEKPFATLPRAQRAVREARKQHPENAVTVEIRAGHYTLDQTIVFTPEDSGHSAANPVRYLGEADGEVVLSGGRAIREWKPDADHPGLWKTRIIARPGDDHGDWRFEQLWVNGRRGVRARTPNDGDFHMLLGVRETPIAGTKRVLKHTFAVQEGGLATLANVDSAALKDVQVVVYHKWDTTREWLQSAAPEQGLFSTHGEVMKGHNPMKRDCLYFLENYREALDAPGEWFLDREGWLYYRPRENEDMTTASVIAPVVSRLFDFQGEIDNAEQRVKHLRFEGLNLRHAEFPIPAGGIRSAQAAMNVDATAIQLDGAEDIRFSDCSVEHVGGSGFWFRKACRDCRVERTRVFDLGVTAVRIGETGLVPTAVRTGGITVDNCILQSGGRITPHAVGVWIGHSSDNAITHCDVADFFYTAVSVGWRWGYAESGAKRNRIEYNHLHHIGYRILSDMGGVYLLGPSEGTRVRNNVIHDVYATRYGGWGLYPDEGSSQILFENNLVYDVRDGGFHQHYGRENIVRNNILAFSEEGQVAVTRSEPHLSFTFERNLVFWDEGHLLGYSGWKNGAQVNLQHNLYWRAGGQPFDFAGKSWAQWREAGNDEGSIVADPLFVNAAKRDFRLRPGSPANQIGFVPFDISMAGVQGDSDWKQLAAATPVRDPFVVPTSPPINITDDFESDSPISLLRLAKLHHEGRASLITVVETPDLSGHCLRVQDAADLKASYNPHLYWDPNYVAGTSTLTFRIRMDAESEVVCEWRDRGAPYRTGPSLHFSGRAVHSRGQKLFDIAADTWVDVTMEAPQGKSNGRWSATFVLADGQRHHHPDLVCDPEWMETRWVGFISAARNASQFYLDDIKMQNRR</sequence>
<dbReference type="Pfam" id="PF13229">
    <property type="entry name" value="Beta_helix"/>
    <property type="match status" value="1"/>
</dbReference>
<dbReference type="InterPro" id="IPR012334">
    <property type="entry name" value="Pectin_lyas_fold"/>
</dbReference>
<protein>
    <recommendedName>
        <fullName evidence="2">Right handed beta helix domain-containing protein</fullName>
    </recommendedName>
</protein>
<dbReference type="Gene3D" id="2.160.20.10">
    <property type="entry name" value="Single-stranded right-handed beta-helix, Pectin lyase-like"/>
    <property type="match status" value="2"/>
</dbReference>
<dbReference type="PANTHER" id="PTHR36453">
    <property type="entry name" value="SECRETED PROTEIN-RELATED"/>
    <property type="match status" value="1"/>
</dbReference>
<accession>A0A5C6CKL0</accession>
<dbReference type="RefSeq" id="WP_146594030.1">
    <property type="nucleotide sequence ID" value="NZ_SJPT01000002.1"/>
</dbReference>
<reference evidence="3 4" key="1">
    <citation type="submission" date="2019-02" db="EMBL/GenBank/DDBJ databases">
        <title>Deep-cultivation of Planctomycetes and their phenomic and genomic characterization uncovers novel biology.</title>
        <authorList>
            <person name="Wiegand S."/>
            <person name="Jogler M."/>
            <person name="Boedeker C."/>
            <person name="Pinto D."/>
            <person name="Vollmers J."/>
            <person name="Rivas-Marin E."/>
            <person name="Kohn T."/>
            <person name="Peeters S.H."/>
            <person name="Heuer A."/>
            <person name="Rast P."/>
            <person name="Oberbeckmann S."/>
            <person name="Bunk B."/>
            <person name="Jeske O."/>
            <person name="Meyerdierks A."/>
            <person name="Storesund J.E."/>
            <person name="Kallscheuer N."/>
            <person name="Luecker S."/>
            <person name="Lage O.M."/>
            <person name="Pohl T."/>
            <person name="Merkel B.J."/>
            <person name="Hornburger P."/>
            <person name="Mueller R.-W."/>
            <person name="Bruemmer F."/>
            <person name="Labrenz M."/>
            <person name="Spormann A.M."/>
            <person name="Op Den Camp H."/>
            <person name="Overmann J."/>
            <person name="Amann R."/>
            <person name="Jetten M.S.M."/>
            <person name="Mascher T."/>
            <person name="Medema M.H."/>
            <person name="Devos D.P."/>
            <person name="Kaster A.-K."/>
            <person name="Ovreas L."/>
            <person name="Rohde M."/>
            <person name="Galperin M.Y."/>
            <person name="Jogler C."/>
        </authorList>
    </citation>
    <scope>NUCLEOTIDE SEQUENCE [LARGE SCALE GENOMIC DNA]</scope>
    <source>
        <strain evidence="3 4">Pla52o</strain>
    </source>
</reference>
<evidence type="ECO:0000313" key="3">
    <source>
        <dbReference type="EMBL" id="TWU25413.1"/>
    </source>
</evidence>
<keyword evidence="4" id="KW-1185">Reference proteome</keyword>
<name>A0A5C6CKL0_9BACT</name>
<dbReference type="SUPFAM" id="SSF51126">
    <property type="entry name" value="Pectin lyase-like"/>
    <property type="match status" value="1"/>
</dbReference>
<feature type="domain" description="Right handed beta helix" evidence="2">
    <location>
        <begin position="414"/>
        <end position="580"/>
    </location>
</feature>
<feature type="signal peptide" evidence="1">
    <location>
        <begin position="1"/>
        <end position="25"/>
    </location>
</feature>
<dbReference type="AlphaFoldDB" id="A0A5C6CKL0"/>
<evidence type="ECO:0000259" key="2">
    <source>
        <dbReference type="Pfam" id="PF13229"/>
    </source>
</evidence>
<dbReference type="EMBL" id="SJPT01000002">
    <property type="protein sequence ID" value="TWU25413.1"/>
    <property type="molecule type" value="Genomic_DNA"/>
</dbReference>
<dbReference type="InterPro" id="IPR011050">
    <property type="entry name" value="Pectin_lyase_fold/virulence"/>
</dbReference>
<dbReference type="Proteomes" id="UP000316304">
    <property type="component" value="Unassembled WGS sequence"/>
</dbReference>
<dbReference type="InterPro" id="IPR039448">
    <property type="entry name" value="Beta_helix"/>
</dbReference>
<dbReference type="PANTHER" id="PTHR36453:SF1">
    <property type="entry name" value="RIGHT HANDED BETA HELIX DOMAIN-CONTAINING PROTEIN"/>
    <property type="match status" value="1"/>
</dbReference>
<feature type="chain" id="PRO_5022892543" description="Right handed beta helix domain-containing protein" evidence="1">
    <location>
        <begin position="26"/>
        <end position="899"/>
    </location>
</feature>
<gene>
    <name evidence="3" type="ORF">Pla52o_17140</name>
</gene>
<comment type="caution">
    <text evidence="3">The sequence shown here is derived from an EMBL/GenBank/DDBJ whole genome shotgun (WGS) entry which is preliminary data.</text>
</comment>
<organism evidence="3 4">
    <name type="scientific">Novipirellula galeiformis</name>
    <dbReference type="NCBI Taxonomy" id="2528004"/>
    <lineage>
        <taxon>Bacteria</taxon>
        <taxon>Pseudomonadati</taxon>
        <taxon>Planctomycetota</taxon>
        <taxon>Planctomycetia</taxon>
        <taxon>Pirellulales</taxon>
        <taxon>Pirellulaceae</taxon>
        <taxon>Novipirellula</taxon>
    </lineage>
</organism>
<dbReference type="SMART" id="SM00710">
    <property type="entry name" value="PbH1"/>
    <property type="match status" value="7"/>
</dbReference>
<dbReference type="OrthoDB" id="227157at2"/>
<proteinExistence type="predicted"/>
<evidence type="ECO:0000256" key="1">
    <source>
        <dbReference type="SAM" id="SignalP"/>
    </source>
</evidence>
<keyword evidence="1" id="KW-0732">Signal</keyword>
<dbReference type="InterPro" id="IPR006626">
    <property type="entry name" value="PbH1"/>
</dbReference>